<dbReference type="Pfam" id="PF00932">
    <property type="entry name" value="LTD"/>
    <property type="match status" value="1"/>
</dbReference>
<name>A0A4U0T0M0_9ACTN</name>
<feature type="signal peptide" evidence="1">
    <location>
        <begin position="1"/>
        <end position="25"/>
    </location>
</feature>
<dbReference type="InterPro" id="IPR036415">
    <property type="entry name" value="Lamin_tail_dom_sf"/>
</dbReference>
<sequence>MTLTAATAMSIAAVGALLTAAPAEAAGSVHLTKIYYDSPGKDTGSNASLNAEYVQIKNTTSKAASLKGWVLVDASSHKYTFGAFSLGAGKTVTVRTGKGSNTTGTKYQNRKWYVWNNTKDKATLKKASGAVADTCAYNNGSVDYTAC</sequence>
<dbReference type="InterPro" id="IPR001322">
    <property type="entry name" value="Lamin_tail_dom"/>
</dbReference>
<dbReference type="SUPFAM" id="SSF74853">
    <property type="entry name" value="Lamin A/C globular tail domain"/>
    <property type="match status" value="1"/>
</dbReference>
<dbReference type="RefSeq" id="WP_136727665.1">
    <property type="nucleotide sequence ID" value="NZ_SUMC01000041.1"/>
</dbReference>
<keyword evidence="1" id="KW-0732">Signal</keyword>
<accession>A0A4U0T0M0</accession>
<evidence type="ECO:0000259" key="2">
    <source>
        <dbReference type="PROSITE" id="PS51841"/>
    </source>
</evidence>
<feature type="domain" description="LTD" evidence="2">
    <location>
        <begin position="17"/>
        <end position="146"/>
    </location>
</feature>
<dbReference type="Proteomes" id="UP000305778">
    <property type="component" value="Unassembled WGS sequence"/>
</dbReference>
<protein>
    <submittedName>
        <fullName evidence="3">Lamin tail domain-containing protein</fullName>
    </submittedName>
</protein>
<dbReference type="OrthoDB" id="3828227at2"/>
<evidence type="ECO:0000313" key="3">
    <source>
        <dbReference type="EMBL" id="TKA06305.1"/>
    </source>
</evidence>
<proteinExistence type="predicted"/>
<evidence type="ECO:0000256" key="1">
    <source>
        <dbReference type="SAM" id="SignalP"/>
    </source>
</evidence>
<dbReference type="EMBL" id="SUMC01000041">
    <property type="protein sequence ID" value="TKA06305.1"/>
    <property type="molecule type" value="Genomic_DNA"/>
</dbReference>
<dbReference type="Gene3D" id="2.60.40.1260">
    <property type="entry name" value="Lamin Tail domain"/>
    <property type="match status" value="1"/>
</dbReference>
<dbReference type="PROSITE" id="PS51841">
    <property type="entry name" value="LTD"/>
    <property type="match status" value="1"/>
</dbReference>
<feature type="chain" id="PRO_5020622211" evidence="1">
    <location>
        <begin position="26"/>
        <end position="147"/>
    </location>
</feature>
<comment type="caution">
    <text evidence="3">The sequence shown here is derived from an EMBL/GenBank/DDBJ whole genome shotgun (WGS) entry which is preliminary data.</text>
</comment>
<gene>
    <name evidence="3" type="ORF">FCI23_32785</name>
</gene>
<reference evidence="3 4" key="1">
    <citation type="submission" date="2019-04" db="EMBL/GenBank/DDBJ databases">
        <title>Streptomyces oryziradicis sp. nov., a novel actinomycete isolated from rhizosphere soil of rice (Oryza sativa L.).</title>
        <authorList>
            <person name="Li C."/>
        </authorList>
    </citation>
    <scope>NUCLEOTIDE SEQUENCE [LARGE SCALE GENOMIC DNA]</scope>
    <source>
        <strain evidence="3 4">NEAU-C40</strain>
    </source>
</reference>
<keyword evidence="4" id="KW-1185">Reference proteome</keyword>
<organism evidence="3 4">
    <name type="scientific">Actinacidiphila oryziradicis</name>
    <dbReference type="NCBI Taxonomy" id="2571141"/>
    <lineage>
        <taxon>Bacteria</taxon>
        <taxon>Bacillati</taxon>
        <taxon>Actinomycetota</taxon>
        <taxon>Actinomycetes</taxon>
        <taxon>Kitasatosporales</taxon>
        <taxon>Streptomycetaceae</taxon>
        <taxon>Actinacidiphila</taxon>
    </lineage>
</organism>
<dbReference type="AlphaFoldDB" id="A0A4U0T0M0"/>
<evidence type="ECO:0000313" key="4">
    <source>
        <dbReference type="Proteomes" id="UP000305778"/>
    </source>
</evidence>